<dbReference type="Gene3D" id="3.30.300.130">
    <property type="entry name" value="Fe-S cluster assembly (FSCA)"/>
    <property type="match status" value="1"/>
</dbReference>
<evidence type="ECO:0000313" key="2">
    <source>
        <dbReference type="EMBL" id="ANW01700.1"/>
    </source>
</evidence>
<dbReference type="AlphaFoldDB" id="A0A1B1UG04"/>
<proteinExistence type="predicted"/>
<dbReference type="STRING" id="1274631.LMTR13_17535"/>
<dbReference type="SUPFAM" id="SSF117916">
    <property type="entry name" value="Fe-S cluster assembly (FSCA) domain-like"/>
    <property type="match status" value="1"/>
</dbReference>
<evidence type="ECO:0000313" key="3">
    <source>
        <dbReference type="Proteomes" id="UP000092839"/>
    </source>
</evidence>
<dbReference type="Pfam" id="PF01883">
    <property type="entry name" value="FeS_assembly_P"/>
    <property type="match status" value="1"/>
</dbReference>
<dbReference type="InterPro" id="IPR002744">
    <property type="entry name" value="MIP18-like"/>
</dbReference>
<dbReference type="EMBL" id="CP016428">
    <property type="protein sequence ID" value="ANW01700.1"/>
    <property type="molecule type" value="Genomic_DNA"/>
</dbReference>
<reference evidence="2 3" key="1">
    <citation type="submission" date="2016-07" db="EMBL/GenBank/DDBJ databases">
        <title>Complete genome sequence of Bradyrhizobium icense LMTR 13T, a potential inoculant strain isolated from lima bean (Phaseolus lunatus) in Peru.</title>
        <authorList>
            <person name="Ormeno-Orrillo E."/>
            <person name="Duran D."/>
            <person name="Rogel M.A."/>
            <person name="Rey L."/>
            <person name="Imperial J."/>
            <person name="Ruiz-Argueso T."/>
            <person name="Martinez-Romero E."/>
        </authorList>
    </citation>
    <scope>NUCLEOTIDE SEQUENCE [LARGE SCALE GENOMIC DNA]</scope>
    <source>
        <strain evidence="2 3">LMTR 13</strain>
    </source>
</reference>
<keyword evidence="3" id="KW-1185">Reference proteome</keyword>
<sequence>MDAVLVHQDRKTSEVWKRLALVTDPELDESVTDLGFIEFVSVDSDDGVDIIFRLPTYWCSANFAFLMADGMRRAVLSLPWVRQVRPRLRDHMVAEEINRGVSEGKSFGDALKDFASGGSLDEVREKFRRKAFERRQEVMILALRGVGYEDGAICRMDLGTYDLIDFGSKEVARQKPRYRELLVERRLAVRPGDRAFVTYEGHPIKRHEFASYMQRLRGVRINMEFNSSLCRGLLAARYGELDGGVAERLPVNAAPCGGCASGCAVRSGGSPATTEKHSAALA</sequence>
<evidence type="ECO:0000259" key="1">
    <source>
        <dbReference type="Pfam" id="PF01883"/>
    </source>
</evidence>
<dbReference type="KEGG" id="bic:LMTR13_17535"/>
<organism evidence="2 3">
    <name type="scientific">Bradyrhizobium icense</name>
    <dbReference type="NCBI Taxonomy" id="1274631"/>
    <lineage>
        <taxon>Bacteria</taxon>
        <taxon>Pseudomonadati</taxon>
        <taxon>Pseudomonadota</taxon>
        <taxon>Alphaproteobacteria</taxon>
        <taxon>Hyphomicrobiales</taxon>
        <taxon>Nitrobacteraceae</taxon>
        <taxon>Bradyrhizobium</taxon>
    </lineage>
</organism>
<feature type="domain" description="MIP18 family-like" evidence="1">
    <location>
        <begin position="14"/>
        <end position="84"/>
    </location>
</feature>
<dbReference type="InterPro" id="IPR034904">
    <property type="entry name" value="FSCA_dom_sf"/>
</dbReference>
<accession>A0A1B1UG04</accession>
<dbReference type="RefSeq" id="WP_065728933.1">
    <property type="nucleotide sequence ID" value="NZ_CP016428.1"/>
</dbReference>
<dbReference type="OrthoDB" id="153551at2"/>
<dbReference type="Proteomes" id="UP000092839">
    <property type="component" value="Chromosome"/>
</dbReference>
<gene>
    <name evidence="2" type="ORF">LMTR13_17535</name>
</gene>
<protein>
    <recommendedName>
        <fullName evidence="1">MIP18 family-like domain-containing protein</fullName>
    </recommendedName>
</protein>
<name>A0A1B1UG04_9BRAD</name>